<comment type="caution">
    <text evidence="2">The sequence shown here is derived from an EMBL/GenBank/DDBJ whole genome shotgun (WGS) entry which is preliminary data.</text>
</comment>
<reference evidence="2 3" key="1">
    <citation type="submission" date="2018-03" db="EMBL/GenBank/DDBJ databases">
        <title>Draft Genome Sequences of the Obligatory Marine Myxobacteria Enhygromyxa salina SWB007.</title>
        <authorList>
            <person name="Poehlein A."/>
            <person name="Moghaddam J.A."/>
            <person name="Harms H."/>
            <person name="Alanjari M."/>
            <person name="Koenig G.M."/>
            <person name="Daniel R."/>
            <person name="Schaeberle T.F."/>
        </authorList>
    </citation>
    <scope>NUCLEOTIDE SEQUENCE [LARGE SCALE GENOMIC DNA]</scope>
    <source>
        <strain evidence="2 3">SWB007</strain>
    </source>
</reference>
<evidence type="ECO:0000313" key="2">
    <source>
        <dbReference type="EMBL" id="PRQ06330.1"/>
    </source>
</evidence>
<proteinExistence type="predicted"/>
<sequence>MLGIMSSSITTDTPKLKLTRSSTWNYQTSSGQWSSVDDNQLDDTVSGTKATLSIENSSGDTVSLTVTPSSTTVTVDPTGAQQLAPGITNEWHLELNGEPSYGDSSVIVSGGTSIPDVTIVFSTSSTTTG</sequence>
<name>A0A2S9YML3_9BACT</name>
<organism evidence="2 3">
    <name type="scientific">Enhygromyxa salina</name>
    <dbReference type="NCBI Taxonomy" id="215803"/>
    <lineage>
        <taxon>Bacteria</taxon>
        <taxon>Pseudomonadati</taxon>
        <taxon>Myxococcota</taxon>
        <taxon>Polyangia</taxon>
        <taxon>Nannocystales</taxon>
        <taxon>Nannocystaceae</taxon>
        <taxon>Enhygromyxa</taxon>
    </lineage>
</organism>
<evidence type="ECO:0000256" key="1">
    <source>
        <dbReference type="SAM" id="MobiDB-lite"/>
    </source>
</evidence>
<dbReference type="Proteomes" id="UP000238823">
    <property type="component" value="Unassembled WGS sequence"/>
</dbReference>
<dbReference type="EMBL" id="PVNL01000077">
    <property type="protein sequence ID" value="PRQ06330.1"/>
    <property type="molecule type" value="Genomic_DNA"/>
</dbReference>
<protein>
    <submittedName>
        <fullName evidence="2">Uncharacterized protein</fullName>
    </submittedName>
</protein>
<feature type="region of interest" description="Disordered" evidence="1">
    <location>
        <begin position="59"/>
        <end position="78"/>
    </location>
</feature>
<accession>A0A2S9YML3</accession>
<gene>
    <name evidence="2" type="ORF">ENSA7_40070</name>
</gene>
<dbReference type="AlphaFoldDB" id="A0A2S9YML3"/>
<feature type="compositionally biased region" description="Low complexity" evidence="1">
    <location>
        <begin position="60"/>
        <end position="78"/>
    </location>
</feature>
<evidence type="ECO:0000313" key="3">
    <source>
        <dbReference type="Proteomes" id="UP000238823"/>
    </source>
</evidence>